<feature type="transmembrane region" description="Helical" evidence="7">
    <location>
        <begin position="97"/>
        <end position="123"/>
    </location>
</feature>
<evidence type="ECO:0000313" key="10">
    <source>
        <dbReference type="Proteomes" id="UP000198806"/>
    </source>
</evidence>
<dbReference type="InterPro" id="IPR000515">
    <property type="entry name" value="MetI-like"/>
</dbReference>
<dbReference type="STRING" id="1527.SAMN04489757_10126"/>
<evidence type="ECO:0000256" key="2">
    <source>
        <dbReference type="ARBA" id="ARBA00022448"/>
    </source>
</evidence>
<evidence type="ECO:0000256" key="7">
    <source>
        <dbReference type="RuleBase" id="RU363032"/>
    </source>
</evidence>
<feature type="transmembrane region" description="Helical" evidence="7">
    <location>
        <begin position="135"/>
        <end position="156"/>
    </location>
</feature>
<dbReference type="GO" id="GO:0005886">
    <property type="term" value="C:plasma membrane"/>
    <property type="evidence" value="ECO:0007669"/>
    <property type="project" value="UniProtKB-SubCell"/>
</dbReference>
<feature type="transmembrane region" description="Helical" evidence="7">
    <location>
        <begin position="162"/>
        <end position="182"/>
    </location>
</feature>
<dbReference type="Pfam" id="PF00528">
    <property type="entry name" value="BPD_transp_1"/>
    <property type="match status" value="1"/>
</dbReference>
<dbReference type="OrthoDB" id="9771544at2"/>
<keyword evidence="5 7" id="KW-1133">Transmembrane helix</keyword>
<dbReference type="InterPro" id="IPR035906">
    <property type="entry name" value="MetI-like_sf"/>
</dbReference>
<feature type="transmembrane region" description="Helical" evidence="7">
    <location>
        <begin position="262"/>
        <end position="283"/>
    </location>
</feature>
<evidence type="ECO:0000256" key="1">
    <source>
        <dbReference type="ARBA" id="ARBA00004651"/>
    </source>
</evidence>
<evidence type="ECO:0000256" key="6">
    <source>
        <dbReference type="ARBA" id="ARBA00023136"/>
    </source>
</evidence>
<dbReference type="Proteomes" id="UP000198806">
    <property type="component" value="Unassembled WGS sequence"/>
</dbReference>
<evidence type="ECO:0000256" key="4">
    <source>
        <dbReference type="ARBA" id="ARBA00022692"/>
    </source>
</evidence>
<keyword evidence="3" id="KW-1003">Cell membrane</keyword>
<feature type="domain" description="ABC transmembrane type-1" evidence="8">
    <location>
        <begin position="98"/>
        <end position="283"/>
    </location>
</feature>
<keyword evidence="10" id="KW-1185">Reference proteome</keyword>
<keyword evidence="6 7" id="KW-0472">Membrane</keyword>
<keyword evidence="4 7" id="KW-0812">Transmembrane</keyword>
<evidence type="ECO:0000259" key="8">
    <source>
        <dbReference type="PROSITE" id="PS50928"/>
    </source>
</evidence>
<dbReference type="Gene3D" id="1.10.3720.10">
    <property type="entry name" value="MetI-like"/>
    <property type="match status" value="1"/>
</dbReference>
<comment type="similarity">
    <text evidence="7">Belongs to the binding-protein-dependent transport system permease family.</text>
</comment>
<dbReference type="PROSITE" id="PS50928">
    <property type="entry name" value="ABC_TM1"/>
    <property type="match status" value="1"/>
</dbReference>
<dbReference type="EMBL" id="FOWD01000001">
    <property type="protein sequence ID" value="SFN74484.1"/>
    <property type="molecule type" value="Genomic_DNA"/>
</dbReference>
<dbReference type="CDD" id="cd06261">
    <property type="entry name" value="TM_PBP2"/>
    <property type="match status" value="1"/>
</dbReference>
<protein>
    <submittedName>
        <fullName evidence="9">Carbohydrate ABC transporter membrane protein 2, CUT1 family</fullName>
    </submittedName>
</protein>
<organism evidence="9 10">
    <name type="scientific">Anaerocolumna aminovalerica</name>
    <dbReference type="NCBI Taxonomy" id="1527"/>
    <lineage>
        <taxon>Bacteria</taxon>
        <taxon>Bacillati</taxon>
        <taxon>Bacillota</taxon>
        <taxon>Clostridia</taxon>
        <taxon>Lachnospirales</taxon>
        <taxon>Lachnospiraceae</taxon>
        <taxon>Anaerocolumna</taxon>
    </lineage>
</organism>
<gene>
    <name evidence="9" type="ORF">SAMN04489757_10126</name>
</gene>
<reference evidence="9 10" key="1">
    <citation type="submission" date="2016-10" db="EMBL/GenBank/DDBJ databases">
        <authorList>
            <person name="de Groot N.N."/>
        </authorList>
    </citation>
    <scope>NUCLEOTIDE SEQUENCE [LARGE SCALE GENOMIC DNA]</scope>
    <source>
        <strain evidence="9 10">DSM 1283</strain>
    </source>
</reference>
<feature type="transmembrane region" description="Helical" evidence="7">
    <location>
        <begin position="220"/>
        <end position="242"/>
    </location>
</feature>
<evidence type="ECO:0000256" key="3">
    <source>
        <dbReference type="ARBA" id="ARBA00022475"/>
    </source>
</evidence>
<dbReference type="GO" id="GO:0055085">
    <property type="term" value="P:transmembrane transport"/>
    <property type="evidence" value="ECO:0007669"/>
    <property type="project" value="InterPro"/>
</dbReference>
<dbReference type="RefSeq" id="WP_091683377.1">
    <property type="nucleotide sequence ID" value="NZ_BAABFM010000003.1"/>
</dbReference>
<dbReference type="AlphaFoldDB" id="A0A1I5BIA9"/>
<dbReference type="PANTHER" id="PTHR43744">
    <property type="entry name" value="ABC TRANSPORTER PERMEASE PROTEIN MG189-RELATED-RELATED"/>
    <property type="match status" value="1"/>
</dbReference>
<sequence>MIKRKTWQSGLLYVCIMALALVTLLPIVLLLTNSLMSGREIVSRYSMDITIFNVLNTEYIKAGDESFHFVEMAFLPDYITFHQYFKLFFNSPEYLRLFWNSVILCVPIVVGQCIISVPAAYAFERLQWKYKEYLFFIYIIVMLMPTQVLLVPHYLLAEMVTLPPYLAIILPGIFSPLGVFLLRQQLKGFPHECLEAAQVDGAAHGTILYHIVLPNMKPSVAVLVMITFADYWNIVDQAIVFIKNAFDEPMSIALSKVMQNDTSMFFAMACFYIVPIVVLFMACRDYISQELSFVGVKN</sequence>
<keyword evidence="2 7" id="KW-0813">Transport</keyword>
<name>A0A1I5BIA9_9FIRM</name>
<proteinExistence type="inferred from homology"/>
<accession>A0A1I5BIA9</accession>
<dbReference type="PANTHER" id="PTHR43744:SF12">
    <property type="entry name" value="ABC TRANSPORTER PERMEASE PROTEIN MG189-RELATED"/>
    <property type="match status" value="1"/>
</dbReference>
<comment type="subcellular location">
    <subcellularLocation>
        <location evidence="1 7">Cell membrane</location>
        <topology evidence="1 7">Multi-pass membrane protein</topology>
    </subcellularLocation>
</comment>
<evidence type="ECO:0000256" key="5">
    <source>
        <dbReference type="ARBA" id="ARBA00022989"/>
    </source>
</evidence>
<feature type="transmembrane region" description="Helical" evidence="7">
    <location>
        <begin position="12"/>
        <end position="31"/>
    </location>
</feature>
<evidence type="ECO:0000313" key="9">
    <source>
        <dbReference type="EMBL" id="SFN74484.1"/>
    </source>
</evidence>
<dbReference type="SUPFAM" id="SSF161098">
    <property type="entry name" value="MetI-like"/>
    <property type="match status" value="1"/>
</dbReference>